<gene>
    <name evidence="1" type="ORF">SAMN05216561_10355</name>
</gene>
<sequence length="138" mass="15459">MSHATLVALTDRRALIGRRAGWHRPATVWWDLERDRLSRLYAQAAVGVDVRHDRVVFARPSAGEFCNRATVIGRLDWDTAWEDDAHFLSLAQSDTGKAAIIRCDLAGACERASRMWDIPVSSEPSVYYVRPPVVLATP</sequence>
<proteinExistence type="predicted"/>
<protein>
    <submittedName>
        <fullName evidence="1">Uncharacterized protein</fullName>
    </submittedName>
</protein>
<dbReference type="Proteomes" id="UP000198649">
    <property type="component" value="Unassembled WGS sequence"/>
</dbReference>
<name>A0A1I3DS90_9ACTN</name>
<keyword evidence="2" id="KW-1185">Reference proteome</keyword>
<accession>A0A1I3DS90</accession>
<dbReference type="STRING" id="1005945.SAMN05216561_10355"/>
<dbReference type="RefSeq" id="WP_091110828.1">
    <property type="nucleotide sequence ID" value="NZ_BKAF01000020.1"/>
</dbReference>
<evidence type="ECO:0000313" key="2">
    <source>
        <dbReference type="Proteomes" id="UP000198649"/>
    </source>
</evidence>
<dbReference type="OrthoDB" id="3768460at2"/>
<dbReference type="EMBL" id="FOQG01000003">
    <property type="protein sequence ID" value="SFH89418.1"/>
    <property type="molecule type" value="Genomic_DNA"/>
</dbReference>
<evidence type="ECO:0000313" key="1">
    <source>
        <dbReference type="EMBL" id="SFH89418.1"/>
    </source>
</evidence>
<organism evidence="1 2">
    <name type="scientific">Nocardioides psychrotolerans</name>
    <dbReference type="NCBI Taxonomy" id="1005945"/>
    <lineage>
        <taxon>Bacteria</taxon>
        <taxon>Bacillati</taxon>
        <taxon>Actinomycetota</taxon>
        <taxon>Actinomycetes</taxon>
        <taxon>Propionibacteriales</taxon>
        <taxon>Nocardioidaceae</taxon>
        <taxon>Nocardioides</taxon>
    </lineage>
</organism>
<reference evidence="1 2" key="1">
    <citation type="submission" date="2016-10" db="EMBL/GenBank/DDBJ databases">
        <authorList>
            <person name="de Groot N.N."/>
        </authorList>
    </citation>
    <scope>NUCLEOTIDE SEQUENCE [LARGE SCALE GENOMIC DNA]</scope>
    <source>
        <strain evidence="1 2">CGMCC 1.11156</strain>
    </source>
</reference>
<dbReference type="AlphaFoldDB" id="A0A1I3DS90"/>